<dbReference type="Proteomes" id="UP000087171">
    <property type="component" value="Chromosome Ca1"/>
</dbReference>
<reference evidence="6" key="1">
    <citation type="journal article" date="2013" name="Nat. Biotechnol.">
        <title>Draft genome sequence of chickpea (Cicer arietinum) provides a resource for trait improvement.</title>
        <authorList>
            <person name="Varshney R.K."/>
            <person name="Song C."/>
            <person name="Saxena R.K."/>
            <person name="Azam S."/>
            <person name="Yu S."/>
            <person name="Sharpe A.G."/>
            <person name="Cannon S."/>
            <person name="Baek J."/>
            <person name="Rosen B.D."/>
            <person name="Tar'an B."/>
            <person name="Millan T."/>
            <person name="Zhang X."/>
            <person name="Ramsay L.D."/>
            <person name="Iwata A."/>
            <person name="Wang Y."/>
            <person name="Nelson W."/>
            <person name="Farmer A.D."/>
            <person name="Gaur P.M."/>
            <person name="Soderlund C."/>
            <person name="Penmetsa R.V."/>
            <person name="Xu C."/>
            <person name="Bharti A.K."/>
            <person name="He W."/>
            <person name="Winter P."/>
            <person name="Zhao S."/>
            <person name="Hane J.K."/>
            <person name="Carrasquilla-Garcia N."/>
            <person name="Condie J.A."/>
            <person name="Upadhyaya H.D."/>
            <person name="Luo M.C."/>
            <person name="Thudi M."/>
            <person name="Gowda C.L."/>
            <person name="Singh N.P."/>
            <person name="Lichtenzveig J."/>
            <person name="Gali K.K."/>
            <person name="Rubio J."/>
            <person name="Nadarajan N."/>
            <person name="Dolezel J."/>
            <person name="Bansal K.C."/>
            <person name="Xu X."/>
            <person name="Edwards D."/>
            <person name="Zhang G."/>
            <person name="Kahl G."/>
            <person name="Gil J."/>
            <person name="Singh K.B."/>
            <person name="Datta S.K."/>
            <person name="Jackson S.A."/>
            <person name="Wang J."/>
            <person name="Cook D.R."/>
        </authorList>
    </citation>
    <scope>NUCLEOTIDE SEQUENCE [LARGE SCALE GENOMIC DNA]</scope>
    <source>
        <strain evidence="6">cv. CDC Frontier</strain>
    </source>
</reference>
<dbReference type="InterPro" id="IPR000048">
    <property type="entry name" value="IQ_motif_EF-hand-BS"/>
</dbReference>
<name>A0A1S2XBK2_CICAR</name>
<dbReference type="RefSeq" id="XP_027190986.1">
    <property type="nucleotide sequence ID" value="XM_027335185.1"/>
</dbReference>
<keyword evidence="6" id="KW-1185">Reference proteome</keyword>
<evidence type="ECO:0000256" key="2">
    <source>
        <dbReference type="ARBA" id="ARBA00024341"/>
    </source>
</evidence>
<comment type="function">
    <text evidence="4">May be involved in cooperative interactions with calmodulins or calmodulin-like proteins. Recruits calmodulin proteins to microtubules, thus being a potential scaffold in cellular signaling and trafficking. May associate with nucleic acids and regulate gene expression at the transcriptional or post-transcriptional level.</text>
</comment>
<dbReference type="KEGG" id="cam:101497447"/>
<evidence type="ECO:0000256" key="3">
    <source>
        <dbReference type="ARBA" id="ARBA00024378"/>
    </source>
</evidence>
<feature type="domain" description="DUF4005" evidence="5">
    <location>
        <begin position="284"/>
        <end position="353"/>
    </location>
</feature>
<dbReference type="Pfam" id="PF00612">
    <property type="entry name" value="IQ"/>
    <property type="match status" value="2"/>
</dbReference>
<evidence type="ECO:0000313" key="8">
    <source>
        <dbReference type="RefSeq" id="XP_027190986.1"/>
    </source>
</evidence>
<accession>A0A1S2XBK2</accession>
<dbReference type="RefSeq" id="XP_012571029.1">
    <property type="nucleotide sequence ID" value="XM_012715575.2"/>
</dbReference>
<comment type="subunit">
    <text evidence="3">Binds to multiple calmodulin (CaM) in the presence of Ca(2+) and CaM-like proteins.</text>
</comment>
<dbReference type="STRING" id="3827.A0A1S2XBK2"/>
<dbReference type="GeneID" id="101497447"/>
<evidence type="ECO:0000313" key="7">
    <source>
        <dbReference type="RefSeq" id="XP_012571029.1"/>
    </source>
</evidence>
<dbReference type="PROSITE" id="PS50096">
    <property type="entry name" value="IQ"/>
    <property type="match status" value="2"/>
</dbReference>
<proteinExistence type="inferred from homology"/>
<evidence type="ECO:0000256" key="1">
    <source>
        <dbReference type="ARBA" id="ARBA00022860"/>
    </source>
</evidence>
<organism evidence="6 7">
    <name type="scientific">Cicer arietinum</name>
    <name type="common">Chickpea</name>
    <name type="synonym">Garbanzo</name>
    <dbReference type="NCBI Taxonomy" id="3827"/>
    <lineage>
        <taxon>Eukaryota</taxon>
        <taxon>Viridiplantae</taxon>
        <taxon>Streptophyta</taxon>
        <taxon>Embryophyta</taxon>
        <taxon>Tracheophyta</taxon>
        <taxon>Spermatophyta</taxon>
        <taxon>Magnoliopsida</taxon>
        <taxon>eudicotyledons</taxon>
        <taxon>Gunneridae</taxon>
        <taxon>Pentapetalae</taxon>
        <taxon>rosids</taxon>
        <taxon>fabids</taxon>
        <taxon>Fabales</taxon>
        <taxon>Fabaceae</taxon>
        <taxon>Papilionoideae</taxon>
        <taxon>50 kb inversion clade</taxon>
        <taxon>NPAAA clade</taxon>
        <taxon>Hologalegina</taxon>
        <taxon>IRL clade</taxon>
        <taxon>Cicereae</taxon>
        <taxon>Cicer</taxon>
    </lineage>
</organism>
<dbReference type="RefSeq" id="XP_073224228.1">
    <property type="nucleotide sequence ID" value="XM_073368127.1"/>
</dbReference>
<dbReference type="InterPro" id="IPR027417">
    <property type="entry name" value="P-loop_NTPase"/>
</dbReference>
<dbReference type="GO" id="GO:0005516">
    <property type="term" value="F:calmodulin binding"/>
    <property type="evidence" value="ECO:0007669"/>
    <property type="project" value="UniProtKB-KW"/>
</dbReference>
<gene>
    <name evidence="7 8" type="primary">LOC101497447</name>
</gene>
<evidence type="ECO:0000256" key="4">
    <source>
        <dbReference type="ARBA" id="ARBA00045534"/>
    </source>
</evidence>
<dbReference type="PaxDb" id="3827-XP_004486789.1"/>
<dbReference type="InterPro" id="IPR025064">
    <property type="entry name" value="DUF4005"/>
</dbReference>
<comment type="similarity">
    <text evidence="2">Belongs to the IQD family.</text>
</comment>
<dbReference type="eggNOG" id="ENOG502QVYZ">
    <property type="taxonomic scope" value="Eukaryota"/>
</dbReference>
<dbReference type="SMART" id="SM00015">
    <property type="entry name" value="IQ"/>
    <property type="match status" value="2"/>
</dbReference>
<evidence type="ECO:0000259" key="5">
    <source>
        <dbReference type="Pfam" id="PF13178"/>
    </source>
</evidence>
<dbReference type="AlphaFoldDB" id="A0A1S2XBK2"/>
<evidence type="ECO:0000313" key="6">
    <source>
        <dbReference type="Proteomes" id="UP000087171"/>
    </source>
</evidence>
<dbReference type="Gene3D" id="1.20.5.190">
    <property type="match status" value="1"/>
</dbReference>
<reference evidence="7 8" key="2">
    <citation type="submission" date="2025-04" db="UniProtKB">
        <authorList>
            <consortium name="RefSeq"/>
        </authorList>
    </citation>
    <scope>IDENTIFICATION</scope>
    <source>
        <tissue evidence="7 8">Etiolated seedlings</tissue>
    </source>
</reference>
<dbReference type="PANTHER" id="PTHR32295:SF139">
    <property type="entry name" value="IQ CALMODULIN-BINDING MOTIF PROTEIN"/>
    <property type="match status" value="1"/>
</dbReference>
<dbReference type="SUPFAM" id="SSF52540">
    <property type="entry name" value="P-loop containing nucleoside triphosphate hydrolases"/>
    <property type="match status" value="1"/>
</dbReference>
<dbReference type="PANTHER" id="PTHR32295">
    <property type="entry name" value="IQ-DOMAIN 5-RELATED"/>
    <property type="match status" value="1"/>
</dbReference>
<dbReference type="OrthoDB" id="1704267at2759"/>
<keyword evidence="1" id="KW-0112">Calmodulin-binding</keyword>
<sequence length="359" mass="41573">MGKATRWLKGLFGMKKEKEHSIKSGSLVPEKKQSVKDDHIDQNHHHITQTSDQPFDDDWYKSYVAEKQDEYNKHAIFVRSLSHGRGTLLCRSMEWWAAVKIQSFFRGYLARKAHRALKGLVKIQALVRGFLVRKRVAATLHSMQALMRAQAVIRLQRARNSIDNKENISQYEIRQRKHAQMFDETRNEQHKKWLNNSSSRFVQNQKIVLIDPHRSHSRFRCDGATMSDCGDNLHHFYEANASSLPYQIPSRISVHECQHSQDSEWCFHNNVNDRKLYTAHSTPRLSNSSQANTPVKNVSGDALFSPYSNFPNYMANTHASKARVRSLSAPKQRPEIKKRVPLDEIMAARNSISCVRRHC</sequence>
<dbReference type="Pfam" id="PF13178">
    <property type="entry name" value="DUF4005"/>
    <property type="match status" value="1"/>
</dbReference>
<protein>
    <submittedName>
        <fullName evidence="7 8">Protein IQ-DOMAIN 14-like</fullName>
    </submittedName>
</protein>